<dbReference type="Gene3D" id="3.30.70.330">
    <property type="match status" value="2"/>
</dbReference>
<name>A0A6J8D8Q5_MYTCO</name>
<dbReference type="OrthoDB" id="6133115at2759"/>
<dbReference type="Pfam" id="PF23085">
    <property type="entry name" value="RRM_PARP14_3"/>
    <property type="match status" value="1"/>
</dbReference>
<proteinExistence type="predicted"/>
<gene>
    <name evidence="1" type="ORF">MCOR_37896</name>
</gene>
<dbReference type="AlphaFoldDB" id="A0A6J8D8Q5"/>
<evidence type="ECO:0008006" key="3">
    <source>
        <dbReference type="Google" id="ProtNLM"/>
    </source>
</evidence>
<dbReference type="EMBL" id="CACVKT020006897">
    <property type="protein sequence ID" value="CAC5404071.1"/>
    <property type="molecule type" value="Genomic_DNA"/>
</dbReference>
<accession>A0A6J8D8Q5</accession>
<evidence type="ECO:0000313" key="2">
    <source>
        <dbReference type="Proteomes" id="UP000507470"/>
    </source>
</evidence>
<reference evidence="1 2" key="1">
    <citation type="submission" date="2020-06" db="EMBL/GenBank/DDBJ databases">
        <authorList>
            <person name="Li R."/>
            <person name="Bekaert M."/>
        </authorList>
    </citation>
    <scope>NUCLEOTIDE SEQUENCE [LARGE SCALE GENOMIC DNA]</scope>
    <source>
        <strain evidence="2">wild</strain>
    </source>
</reference>
<protein>
    <recommendedName>
        <fullName evidence="3">RRM domain-containing protein</fullName>
    </recommendedName>
</protein>
<sequence>MEETEDSPSAIEIHNLNPVTSKDLLVCYFESRRGTNVDVIDITFDNVKNMHILWFANEKSKYCIKKANLKLPSSPHICAVVESTLNKTHKLDGKFLDVRQHLESKVLKCVTTFDKMLITGLNKSSTKDSLKNFLEAKLGNTVLIKEILLGVEGAALVTHYEQIRNACSDSTLDGHNISITHVPVSDCVIVSGFNEYTIVDTLQLYFDNKKRCGAEGVKDVKMDRTLGKSAEEVCRRAHVVDGQTLCVLMHYEGFQQRCKSRCTETSKRKWDRNVKAQTMRGNYVFKHLTNTSNNPDYGKEEEAKSDTAFEAQVAVGMFRIPESIII</sequence>
<keyword evidence="2" id="KW-1185">Reference proteome</keyword>
<dbReference type="Proteomes" id="UP000507470">
    <property type="component" value="Unassembled WGS sequence"/>
</dbReference>
<evidence type="ECO:0000313" key="1">
    <source>
        <dbReference type="EMBL" id="CAC5404071.1"/>
    </source>
</evidence>
<organism evidence="1 2">
    <name type="scientific">Mytilus coruscus</name>
    <name type="common">Sea mussel</name>
    <dbReference type="NCBI Taxonomy" id="42192"/>
    <lineage>
        <taxon>Eukaryota</taxon>
        <taxon>Metazoa</taxon>
        <taxon>Spiralia</taxon>
        <taxon>Lophotrochozoa</taxon>
        <taxon>Mollusca</taxon>
        <taxon>Bivalvia</taxon>
        <taxon>Autobranchia</taxon>
        <taxon>Pteriomorphia</taxon>
        <taxon>Mytilida</taxon>
        <taxon>Mytiloidea</taxon>
        <taxon>Mytilidae</taxon>
        <taxon>Mytilinae</taxon>
        <taxon>Mytilus</taxon>
    </lineage>
</organism>
<dbReference type="InterPro" id="IPR012677">
    <property type="entry name" value="Nucleotide-bd_a/b_plait_sf"/>
</dbReference>